<feature type="compositionally biased region" description="Low complexity" evidence="1">
    <location>
        <begin position="21"/>
        <end position="38"/>
    </location>
</feature>
<comment type="caution">
    <text evidence="2">The sequence shown here is derived from an EMBL/GenBank/DDBJ whole genome shotgun (WGS) entry which is preliminary data.</text>
</comment>
<evidence type="ECO:0000313" key="3">
    <source>
        <dbReference type="Proteomes" id="UP000814243"/>
    </source>
</evidence>
<dbReference type="EMBL" id="JACEFF010000417">
    <property type="protein sequence ID" value="KAH9638141.1"/>
    <property type="molecule type" value="Genomic_DNA"/>
</dbReference>
<protein>
    <submittedName>
        <fullName evidence="2">Uncharacterized protein</fullName>
    </submittedName>
</protein>
<name>A0A922MJN3_SPOEX</name>
<accession>A0A922MJN3</accession>
<evidence type="ECO:0000313" key="2">
    <source>
        <dbReference type="EMBL" id="KAH9638141.1"/>
    </source>
</evidence>
<feature type="region of interest" description="Disordered" evidence="1">
    <location>
        <begin position="21"/>
        <end position="50"/>
    </location>
</feature>
<sequence>MSVVVPRSIAKFNKECKNVAESSAASGGVGSPAAAASAERGRRAPQRGSACPLGGLRHVAAAPAAAPRARAAPRCLRFSCAVAASSA</sequence>
<evidence type="ECO:0000256" key="1">
    <source>
        <dbReference type="SAM" id="MobiDB-lite"/>
    </source>
</evidence>
<proteinExistence type="predicted"/>
<dbReference type="AlphaFoldDB" id="A0A922MJN3"/>
<gene>
    <name evidence="2" type="ORF">HF086_014320</name>
</gene>
<dbReference type="Proteomes" id="UP000814243">
    <property type="component" value="Unassembled WGS sequence"/>
</dbReference>
<reference evidence="2" key="1">
    <citation type="journal article" date="2021" name="G3 (Bethesda)">
        <title>Genome and transcriptome analysis of the beet armyworm Spodoptera exigua reveals targets for pest control. .</title>
        <authorList>
            <person name="Simon S."/>
            <person name="Breeschoten T."/>
            <person name="Jansen H.J."/>
            <person name="Dirks R.P."/>
            <person name="Schranz M.E."/>
            <person name="Ros V.I.D."/>
        </authorList>
    </citation>
    <scope>NUCLEOTIDE SEQUENCE</scope>
    <source>
        <strain evidence="2">TB_SE_WUR_2020</strain>
    </source>
</reference>
<organism evidence="2 3">
    <name type="scientific">Spodoptera exigua</name>
    <name type="common">Beet armyworm</name>
    <name type="synonym">Noctua fulgens</name>
    <dbReference type="NCBI Taxonomy" id="7107"/>
    <lineage>
        <taxon>Eukaryota</taxon>
        <taxon>Metazoa</taxon>
        <taxon>Ecdysozoa</taxon>
        <taxon>Arthropoda</taxon>
        <taxon>Hexapoda</taxon>
        <taxon>Insecta</taxon>
        <taxon>Pterygota</taxon>
        <taxon>Neoptera</taxon>
        <taxon>Endopterygota</taxon>
        <taxon>Lepidoptera</taxon>
        <taxon>Glossata</taxon>
        <taxon>Ditrysia</taxon>
        <taxon>Noctuoidea</taxon>
        <taxon>Noctuidae</taxon>
        <taxon>Amphipyrinae</taxon>
        <taxon>Spodoptera</taxon>
    </lineage>
</organism>